<accession>A0A7J6VUU3</accession>
<dbReference type="Pfam" id="PF20167">
    <property type="entry name" value="Transposase_32"/>
    <property type="match status" value="1"/>
</dbReference>
<dbReference type="EMBL" id="JABWDY010026720">
    <property type="protein sequence ID" value="KAF5188477.1"/>
    <property type="molecule type" value="Genomic_DNA"/>
</dbReference>
<sequence>MNLIIDRNDIQHKNVCISVNQLTVEARLIHHIITFCITPRTGSRDHHVSSIETFLIWAILIGKRINIPAIILAHISDVVKPKKSRTGLPFGMTLTELFHSFKLPLKHYPEIIYPSCHDKYSSLSLKRMNFRLINDIWVKAAGDDMEENHIECEASLDPTQTPSIAQEPSVAQEPLMTFLESSFIAINAHLDNVSIDIKSCFDNVYRYMENCFANLYRTLDLHALLTFKL</sequence>
<feature type="domain" description="Putative plant transposon protein" evidence="1">
    <location>
        <begin position="13"/>
        <end position="102"/>
    </location>
</feature>
<keyword evidence="3" id="KW-1185">Reference proteome</keyword>
<organism evidence="2 3">
    <name type="scientific">Thalictrum thalictroides</name>
    <name type="common">Rue-anemone</name>
    <name type="synonym">Anemone thalictroides</name>
    <dbReference type="NCBI Taxonomy" id="46969"/>
    <lineage>
        <taxon>Eukaryota</taxon>
        <taxon>Viridiplantae</taxon>
        <taxon>Streptophyta</taxon>
        <taxon>Embryophyta</taxon>
        <taxon>Tracheophyta</taxon>
        <taxon>Spermatophyta</taxon>
        <taxon>Magnoliopsida</taxon>
        <taxon>Ranunculales</taxon>
        <taxon>Ranunculaceae</taxon>
        <taxon>Thalictroideae</taxon>
        <taxon>Thalictrum</taxon>
    </lineage>
</organism>
<name>A0A7J6VUU3_THATH</name>
<dbReference type="Proteomes" id="UP000554482">
    <property type="component" value="Unassembled WGS sequence"/>
</dbReference>
<reference evidence="2 3" key="1">
    <citation type="submission" date="2020-06" db="EMBL/GenBank/DDBJ databases">
        <title>Transcriptomic and genomic resources for Thalictrum thalictroides and T. hernandezii: Facilitating candidate gene discovery in an emerging model plant lineage.</title>
        <authorList>
            <person name="Arias T."/>
            <person name="Riano-Pachon D.M."/>
            <person name="Di Stilio V.S."/>
        </authorList>
    </citation>
    <scope>NUCLEOTIDE SEQUENCE [LARGE SCALE GENOMIC DNA]</scope>
    <source>
        <strain evidence="3">cv. WT478/WT964</strain>
        <tissue evidence="2">Leaves</tissue>
    </source>
</reference>
<dbReference type="AlphaFoldDB" id="A0A7J6VUU3"/>
<dbReference type="InterPro" id="IPR046796">
    <property type="entry name" value="Transposase_32_dom"/>
</dbReference>
<protein>
    <recommendedName>
        <fullName evidence="1">Putative plant transposon protein domain-containing protein</fullName>
    </recommendedName>
</protein>
<proteinExistence type="predicted"/>
<evidence type="ECO:0000313" key="2">
    <source>
        <dbReference type="EMBL" id="KAF5188477.1"/>
    </source>
</evidence>
<evidence type="ECO:0000259" key="1">
    <source>
        <dbReference type="Pfam" id="PF20167"/>
    </source>
</evidence>
<gene>
    <name evidence="2" type="ORF">FRX31_021936</name>
</gene>
<comment type="caution">
    <text evidence="2">The sequence shown here is derived from an EMBL/GenBank/DDBJ whole genome shotgun (WGS) entry which is preliminary data.</text>
</comment>
<evidence type="ECO:0000313" key="3">
    <source>
        <dbReference type="Proteomes" id="UP000554482"/>
    </source>
</evidence>